<feature type="modified residue" description="4-aspartylphosphate" evidence="6">
    <location>
        <position position="59"/>
    </location>
</feature>
<evidence type="ECO:0000256" key="5">
    <source>
        <dbReference type="ARBA" id="ARBA00023163"/>
    </source>
</evidence>
<protein>
    <submittedName>
        <fullName evidence="9">Response regulator</fullName>
    </submittedName>
</protein>
<dbReference type="GO" id="GO:0005829">
    <property type="term" value="C:cytosol"/>
    <property type="evidence" value="ECO:0007669"/>
    <property type="project" value="TreeGrafter"/>
</dbReference>
<gene>
    <name evidence="9" type="ORF">HQ393_06695</name>
</gene>
<dbReference type="InterPro" id="IPR011990">
    <property type="entry name" value="TPR-like_helical_dom_sf"/>
</dbReference>
<dbReference type="AlphaFoldDB" id="A0A7H9BKF9"/>
<dbReference type="EMBL" id="CP058627">
    <property type="protein sequence ID" value="QLG87974.1"/>
    <property type="molecule type" value="Genomic_DNA"/>
</dbReference>
<organism evidence="9 10">
    <name type="scientific">Chitinibacter bivalviorum</name>
    <dbReference type="NCBI Taxonomy" id="2739434"/>
    <lineage>
        <taxon>Bacteria</taxon>
        <taxon>Pseudomonadati</taxon>
        <taxon>Pseudomonadota</taxon>
        <taxon>Betaproteobacteria</taxon>
        <taxon>Neisseriales</taxon>
        <taxon>Chitinibacteraceae</taxon>
        <taxon>Chitinibacter</taxon>
    </lineage>
</organism>
<reference evidence="9 10" key="1">
    <citation type="submission" date="2020-07" db="EMBL/GenBank/DDBJ databases">
        <title>Complete genome sequence of Chitinibacter sp. 2T18.</title>
        <authorList>
            <person name="Bae J.-W."/>
            <person name="Choi J.-W."/>
        </authorList>
    </citation>
    <scope>NUCLEOTIDE SEQUENCE [LARGE SCALE GENOMIC DNA]</scope>
    <source>
        <strain evidence="9 10">2T18</strain>
    </source>
</reference>
<evidence type="ECO:0000313" key="9">
    <source>
        <dbReference type="EMBL" id="QLG87974.1"/>
    </source>
</evidence>
<evidence type="ECO:0000256" key="6">
    <source>
        <dbReference type="PROSITE-ProRule" id="PRU00169"/>
    </source>
</evidence>
<dbReference type="InterPro" id="IPR001789">
    <property type="entry name" value="Sig_transdc_resp-reg_receiver"/>
</dbReference>
<dbReference type="Gene3D" id="3.40.50.2300">
    <property type="match status" value="1"/>
</dbReference>
<keyword evidence="7" id="KW-0802">TPR repeat</keyword>
<dbReference type="KEGG" id="chiz:HQ393_06695"/>
<dbReference type="PROSITE" id="PS50293">
    <property type="entry name" value="TPR_REGION"/>
    <property type="match status" value="1"/>
</dbReference>
<keyword evidence="4" id="KW-0238">DNA-binding</keyword>
<proteinExistence type="predicted"/>
<feature type="domain" description="Response regulatory" evidence="8">
    <location>
        <begin position="9"/>
        <end position="128"/>
    </location>
</feature>
<dbReference type="SMART" id="SM00448">
    <property type="entry name" value="REC"/>
    <property type="match status" value="1"/>
</dbReference>
<dbReference type="GO" id="GO:0000156">
    <property type="term" value="F:phosphorelay response regulator activity"/>
    <property type="evidence" value="ECO:0007669"/>
    <property type="project" value="TreeGrafter"/>
</dbReference>
<dbReference type="InterPro" id="IPR019734">
    <property type="entry name" value="TPR_rpt"/>
</dbReference>
<sequence>MSEELSQAHVLVADDAPTVRQSIRMTLAQSGINRADTASSIGETRRRLRNSEFDVVLCDYHFGEGMNGQELLEELRHSGELPLYTIWIMITAEASYEKVVAVAEIGPDDYLIKPFTSKQLTQRLSLAWARKRFLKPIYDKINAGDTLGAIAEAKSLVPKAAGFSNDLMRLLSSLLLEAGKLDEAAKLYEEILNQRVVPWAKLGLARTLCRQGKKTQAESSLQAAIVEHAQYVDAYEELASMYMAEGRLNEAMAVFEKCLAMTPNNVGRLQKAGNLANMLGDSSKAKQFLERAVTCGGNSSLLSGETVLQLALAARRENNSSDADKYLRMVREIAKREDCTRNRIIDLLASAVYEGKPQLLEQIETYMADPEFVLEIAVSFIMTADIVCPATIEGEQASGNAAPYKWLLHIAQRFITTKHISGMLESSANMRPVWQSFIQQAGSDITELNNEGVQLMLKSQFLPAIEMLLPIAQSTCNQRLMLSSTHAIIKYLKSGAEVEKKEREALLNQAYQFIARLEGMIDAGTYHSLHHEIQSMISPTKGM</sequence>
<keyword evidence="5" id="KW-0804">Transcription</keyword>
<evidence type="ECO:0000256" key="1">
    <source>
        <dbReference type="ARBA" id="ARBA00022553"/>
    </source>
</evidence>
<evidence type="ECO:0000256" key="3">
    <source>
        <dbReference type="ARBA" id="ARBA00023015"/>
    </source>
</evidence>
<evidence type="ECO:0000256" key="2">
    <source>
        <dbReference type="ARBA" id="ARBA00023012"/>
    </source>
</evidence>
<keyword evidence="1 6" id="KW-0597">Phosphoprotein</keyword>
<dbReference type="Proteomes" id="UP000509597">
    <property type="component" value="Chromosome"/>
</dbReference>
<dbReference type="GO" id="GO:0006355">
    <property type="term" value="P:regulation of DNA-templated transcription"/>
    <property type="evidence" value="ECO:0007669"/>
    <property type="project" value="TreeGrafter"/>
</dbReference>
<evidence type="ECO:0000256" key="7">
    <source>
        <dbReference type="PROSITE-ProRule" id="PRU00339"/>
    </source>
</evidence>
<dbReference type="PANTHER" id="PTHR48111:SF1">
    <property type="entry name" value="TWO-COMPONENT RESPONSE REGULATOR ORR33"/>
    <property type="match status" value="1"/>
</dbReference>
<dbReference type="SMART" id="SM00028">
    <property type="entry name" value="TPR"/>
    <property type="match status" value="4"/>
</dbReference>
<keyword evidence="2" id="KW-0902">Two-component regulatory system</keyword>
<feature type="repeat" description="TPR" evidence="7">
    <location>
        <begin position="232"/>
        <end position="265"/>
    </location>
</feature>
<evidence type="ECO:0000256" key="4">
    <source>
        <dbReference type="ARBA" id="ARBA00023125"/>
    </source>
</evidence>
<evidence type="ECO:0000313" key="10">
    <source>
        <dbReference type="Proteomes" id="UP000509597"/>
    </source>
</evidence>
<dbReference type="RefSeq" id="WP_179358054.1">
    <property type="nucleotide sequence ID" value="NZ_CP058627.1"/>
</dbReference>
<keyword evidence="10" id="KW-1185">Reference proteome</keyword>
<dbReference type="InterPro" id="IPR039420">
    <property type="entry name" value="WalR-like"/>
</dbReference>
<dbReference type="GO" id="GO:0032993">
    <property type="term" value="C:protein-DNA complex"/>
    <property type="evidence" value="ECO:0007669"/>
    <property type="project" value="TreeGrafter"/>
</dbReference>
<evidence type="ECO:0000259" key="8">
    <source>
        <dbReference type="PROSITE" id="PS50110"/>
    </source>
</evidence>
<dbReference type="PROSITE" id="PS50110">
    <property type="entry name" value="RESPONSE_REGULATORY"/>
    <property type="match status" value="1"/>
</dbReference>
<dbReference type="Pfam" id="PF13432">
    <property type="entry name" value="TPR_16"/>
    <property type="match status" value="1"/>
</dbReference>
<dbReference type="CDD" id="cd17589">
    <property type="entry name" value="REC_TPR"/>
    <property type="match status" value="1"/>
</dbReference>
<dbReference type="Gene3D" id="1.25.40.10">
    <property type="entry name" value="Tetratricopeptide repeat domain"/>
    <property type="match status" value="1"/>
</dbReference>
<name>A0A7H9BKF9_9NEIS</name>
<accession>A0A7H9BKF9</accession>
<dbReference type="InterPro" id="IPR011006">
    <property type="entry name" value="CheY-like_superfamily"/>
</dbReference>
<dbReference type="PROSITE" id="PS50005">
    <property type="entry name" value="TPR"/>
    <property type="match status" value="1"/>
</dbReference>
<dbReference type="SUPFAM" id="SSF52172">
    <property type="entry name" value="CheY-like"/>
    <property type="match status" value="1"/>
</dbReference>
<dbReference type="GO" id="GO:0000976">
    <property type="term" value="F:transcription cis-regulatory region binding"/>
    <property type="evidence" value="ECO:0007669"/>
    <property type="project" value="TreeGrafter"/>
</dbReference>
<keyword evidence="3" id="KW-0805">Transcription regulation</keyword>
<dbReference type="PANTHER" id="PTHR48111">
    <property type="entry name" value="REGULATOR OF RPOS"/>
    <property type="match status" value="1"/>
</dbReference>
<dbReference type="SUPFAM" id="SSF48452">
    <property type="entry name" value="TPR-like"/>
    <property type="match status" value="1"/>
</dbReference>
<dbReference type="Pfam" id="PF00072">
    <property type="entry name" value="Response_reg"/>
    <property type="match status" value="1"/>
</dbReference>